<reference evidence="1" key="1">
    <citation type="journal article" date="2014" name="Int. J. Syst. Evol. Microbiol.">
        <title>Complete genome sequence of Corynebacterium casei LMG S-19264T (=DSM 44701T), isolated from a smear-ripened cheese.</title>
        <authorList>
            <consortium name="US DOE Joint Genome Institute (JGI-PGF)"/>
            <person name="Walter F."/>
            <person name="Albersmeier A."/>
            <person name="Kalinowski J."/>
            <person name="Ruckert C."/>
        </authorList>
    </citation>
    <scope>NUCLEOTIDE SEQUENCE</scope>
    <source>
        <strain evidence="1">JCM 13306</strain>
    </source>
</reference>
<name>A0A919F7H9_9XANT</name>
<protein>
    <recommendedName>
        <fullName evidence="3">NinB protein</fullName>
    </recommendedName>
</protein>
<dbReference type="EMBL" id="BNBA01000011">
    <property type="protein sequence ID" value="GHH53088.1"/>
    <property type="molecule type" value="Genomic_DNA"/>
</dbReference>
<comment type="caution">
    <text evidence="1">The sequence shown here is derived from an EMBL/GenBank/DDBJ whole genome shotgun (WGS) entry which is preliminary data.</text>
</comment>
<reference evidence="1" key="2">
    <citation type="submission" date="2020-09" db="EMBL/GenBank/DDBJ databases">
        <authorList>
            <person name="Sun Q."/>
            <person name="Ohkuma M."/>
        </authorList>
    </citation>
    <scope>NUCLEOTIDE SEQUENCE</scope>
    <source>
        <strain evidence="1">JCM 13306</strain>
    </source>
</reference>
<keyword evidence="2" id="KW-1185">Reference proteome</keyword>
<dbReference type="Pfam" id="PF05772">
    <property type="entry name" value="NinB"/>
    <property type="match status" value="1"/>
</dbReference>
<accession>A0A919F7H9</accession>
<evidence type="ECO:0000313" key="2">
    <source>
        <dbReference type="Proteomes" id="UP000623958"/>
    </source>
</evidence>
<sequence>MTHFILRPENARDRMAAAWHFACQFLELGKAARVEVRELLPKRSIEQNARLWALLTDISQQVEWPVDGKLQRLAPEEWKDVFTAALTKHQRVAQGIDGGFVMLGARTSRMTVAEMCDLQTLIEAFGAERGVQWSDLHFKERRVA</sequence>
<evidence type="ECO:0000313" key="1">
    <source>
        <dbReference type="EMBL" id="GHH53088.1"/>
    </source>
</evidence>
<gene>
    <name evidence="1" type="ORF">GCM10009090_17950</name>
</gene>
<dbReference type="InterPro" id="IPR036619">
    <property type="entry name" value="NinB_sf"/>
</dbReference>
<dbReference type="Gene3D" id="1.10.3790.10">
    <property type="entry name" value="NinB"/>
    <property type="match status" value="1"/>
</dbReference>
<dbReference type="SUPFAM" id="SSF103370">
    <property type="entry name" value="NinB"/>
    <property type="match status" value="1"/>
</dbReference>
<dbReference type="RefSeq" id="WP_434029170.1">
    <property type="nucleotide sequence ID" value="NZ_BNBA01000011.1"/>
</dbReference>
<dbReference type="Proteomes" id="UP000623958">
    <property type="component" value="Unassembled WGS sequence"/>
</dbReference>
<evidence type="ECO:0008006" key="3">
    <source>
        <dbReference type="Google" id="ProtNLM"/>
    </source>
</evidence>
<dbReference type="InterPro" id="IPR008711">
    <property type="entry name" value="Recombinase_NinB"/>
</dbReference>
<dbReference type="AlphaFoldDB" id="A0A919F7H9"/>
<organism evidence="1 2">
    <name type="scientific">Xanthomonas boreopolis</name>
    <dbReference type="NCBI Taxonomy" id="86183"/>
    <lineage>
        <taxon>Bacteria</taxon>
        <taxon>Pseudomonadati</taxon>
        <taxon>Pseudomonadota</taxon>
        <taxon>Gammaproteobacteria</taxon>
        <taxon>Lysobacterales</taxon>
        <taxon>Lysobacteraceae</taxon>
        <taxon>Xanthomonas</taxon>
    </lineage>
</organism>
<proteinExistence type="predicted"/>